<feature type="domain" description="HTH tetR-type" evidence="5">
    <location>
        <begin position="11"/>
        <end position="69"/>
    </location>
</feature>
<evidence type="ECO:0000256" key="3">
    <source>
        <dbReference type="ARBA" id="ARBA00023163"/>
    </source>
</evidence>
<comment type="caution">
    <text evidence="6">The sequence shown here is derived from an EMBL/GenBank/DDBJ whole genome shotgun (WGS) entry which is preliminary data.</text>
</comment>
<evidence type="ECO:0000313" key="7">
    <source>
        <dbReference type="Proteomes" id="UP000677413"/>
    </source>
</evidence>
<dbReference type="PANTHER" id="PTHR30055:SF234">
    <property type="entry name" value="HTH-TYPE TRANSCRIPTIONAL REGULATOR BETI"/>
    <property type="match status" value="1"/>
</dbReference>
<evidence type="ECO:0000313" key="6">
    <source>
        <dbReference type="EMBL" id="MBQ0850607.1"/>
    </source>
</evidence>
<dbReference type="EMBL" id="JAGPYQ010000001">
    <property type="protein sequence ID" value="MBQ0850607.1"/>
    <property type="molecule type" value="Genomic_DNA"/>
</dbReference>
<evidence type="ECO:0000256" key="2">
    <source>
        <dbReference type="ARBA" id="ARBA00023125"/>
    </source>
</evidence>
<evidence type="ECO:0000256" key="4">
    <source>
        <dbReference type="PROSITE-ProRule" id="PRU00335"/>
    </source>
</evidence>
<dbReference type="GO" id="GO:0003700">
    <property type="term" value="F:DNA-binding transcription factor activity"/>
    <property type="evidence" value="ECO:0007669"/>
    <property type="project" value="TreeGrafter"/>
</dbReference>
<dbReference type="RefSeq" id="WP_210884837.1">
    <property type="nucleotide sequence ID" value="NZ_JAGPYQ010000001.1"/>
</dbReference>
<dbReference type="Proteomes" id="UP000677413">
    <property type="component" value="Unassembled WGS sequence"/>
</dbReference>
<dbReference type="PROSITE" id="PS50977">
    <property type="entry name" value="HTH_TETR_2"/>
    <property type="match status" value="1"/>
</dbReference>
<feature type="DNA-binding region" description="H-T-H motif" evidence="4">
    <location>
        <begin position="32"/>
        <end position="51"/>
    </location>
</feature>
<reference evidence="6 7" key="1">
    <citation type="submission" date="2021-04" db="EMBL/GenBank/DDBJ databases">
        <authorList>
            <person name="Tang X."/>
            <person name="Zhou X."/>
            <person name="Chen X."/>
            <person name="Cernava T."/>
            <person name="Zhang C."/>
        </authorList>
    </citation>
    <scope>NUCLEOTIDE SEQUENCE [LARGE SCALE GENOMIC DNA]</scope>
    <source>
        <strain evidence="6 7">BH-SS-21</strain>
    </source>
</reference>
<dbReference type="InterPro" id="IPR009057">
    <property type="entry name" value="Homeodomain-like_sf"/>
</dbReference>
<dbReference type="SUPFAM" id="SSF48498">
    <property type="entry name" value="Tetracyclin repressor-like, C-terminal domain"/>
    <property type="match status" value="1"/>
</dbReference>
<dbReference type="Pfam" id="PF21597">
    <property type="entry name" value="TetR_C_43"/>
    <property type="match status" value="1"/>
</dbReference>
<dbReference type="InterPro" id="IPR049445">
    <property type="entry name" value="TetR_SbtR-like_C"/>
</dbReference>
<protein>
    <submittedName>
        <fullName evidence="6">TetR/AcrR family transcriptional regulator</fullName>
    </submittedName>
</protein>
<accession>A0A940XU08</accession>
<organism evidence="6 7">
    <name type="scientific">Streptomyces liliiviolaceus</name>
    <dbReference type="NCBI Taxonomy" id="2823109"/>
    <lineage>
        <taxon>Bacteria</taxon>
        <taxon>Bacillati</taxon>
        <taxon>Actinomycetota</taxon>
        <taxon>Actinomycetes</taxon>
        <taxon>Kitasatosporales</taxon>
        <taxon>Streptomycetaceae</taxon>
        <taxon>Streptomyces</taxon>
    </lineage>
</organism>
<gene>
    <name evidence="6" type="ORF">J8N05_20795</name>
</gene>
<proteinExistence type="predicted"/>
<keyword evidence="7" id="KW-1185">Reference proteome</keyword>
<dbReference type="InterPro" id="IPR001647">
    <property type="entry name" value="HTH_TetR"/>
</dbReference>
<dbReference type="InterPro" id="IPR036271">
    <property type="entry name" value="Tet_transcr_reg_TetR-rel_C_sf"/>
</dbReference>
<keyword evidence="2 4" id="KW-0238">DNA-binding</keyword>
<evidence type="ECO:0000259" key="5">
    <source>
        <dbReference type="PROSITE" id="PS50977"/>
    </source>
</evidence>
<keyword evidence="1" id="KW-0805">Transcription regulation</keyword>
<dbReference type="PANTHER" id="PTHR30055">
    <property type="entry name" value="HTH-TYPE TRANSCRIPTIONAL REGULATOR RUTR"/>
    <property type="match status" value="1"/>
</dbReference>
<dbReference type="Gene3D" id="1.10.357.10">
    <property type="entry name" value="Tetracycline Repressor, domain 2"/>
    <property type="match status" value="1"/>
</dbReference>
<dbReference type="AlphaFoldDB" id="A0A940XU08"/>
<dbReference type="InterPro" id="IPR050109">
    <property type="entry name" value="HTH-type_TetR-like_transc_reg"/>
</dbReference>
<name>A0A940XU08_9ACTN</name>
<evidence type="ECO:0000256" key="1">
    <source>
        <dbReference type="ARBA" id="ARBA00023015"/>
    </source>
</evidence>
<keyword evidence="3" id="KW-0804">Transcription</keyword>
<dbReference type="GO" id="GO:0000976">
    <property type="term" value="F:transcription cis-regulatory region binding"/>
    <property type="evidence" value="ECO:0007669"/>
    <property type="project" value="TreeGrafter"/>
</dbReference>
<dbReference type="SUPFAM" id="SSF46689">
    <property type="entry name" value="Homeodomain-like"/>
    <property type="match status" value="1"/>
</dbReference>
<sequence>MSTPPLRKDAAQNRHRIIEIARRYVDDGRPLQLNDVARTASIGVATVYRHFPTPEALLETVALPAIEKLARRAEHALAEDDPWTALRDFLAAAIEVLLTDPAVPPVFAAATDTLEHTGDLKRRLATAFAELLARAHAAGVIDSGVTESDMIPLMCGIAYAANIQNALDPTERATLGLRYLDLLLTGLHRP</sequence>